<name>A0A5K3G511_MESCO</name>
<sequence length="101" mass="11346">MVAAQHGRVGRVLRNGGTCQLVATGCCGLRHLFYPFTTTSMTWCRVALFSISCSSSSKVSFSNTPFLHHDRMRPTREYSAEFHRSTNIMKVLSDASRSVWN</sequence>
<reference evidence="1" key="1">
    <citation type="submission" date="2019-11" db="UniProtKB">
        <authorList>
            <consortium name="WormBaseParasite"/>
        </authorList>
    </citation>
    <scope>IDENTIFICATION</scope>
</reference>
<accession>A0A5K3G511</accession>
<proteinExistence type="predicted"/>
<dbReference type="AlphaFoldDB" id="A0A5K3G511"/>
<organism evidence="1">
    <name type="scientific">Mesocestoides corti</name>
    <name type="common">Flatworm</name>
    <dbReference type="NCBI Taxonomy" id="53468"/>
    <lineage>
        <taxon>Eukaryota</taxon>
        <taxon>Metazoa</taxon>
        <taxon>Spiralia</taxon>
        <taxon>Lophotrochozoa</taxon>
        <taxon>Platyhelminthes</taxon>
        <taxon>Cestoda</taxon>
        <taxon>Eucestoda</taxon>
        <taxon>Cyclophyllidea</taxon>
        <taxon>Mesocestoididae</taxon>
        <taxon>Mesocestoides</taxon>
    </lineage>
</organism>
<evidence type="ECO:0000313" key="1">
    <source>
        <dbReference type="WBParaSite" id="MCU_013308-RA"/>
    </source>
</evidence>
<dbReference type="WBParaSite" id="MCU_013308-RA">
    <property type="protein sequence ID" value="MCU_013308-RA"/>
    <property type="gene ID" value="MCU_013308"/>
</dbReference>
<protein>
    <submittedName>
        <fullName evidence="1">Secreted protein</fullName>
    </submittedName>
</protein>